<dbReference type="EMBL" id="OFTC01000046">
    <property type="protein sequence ID" value="SOZ40175.1"/>
    <property type="molecule type" value="Genomic_DNA"/>
</dbReference>
<reference evidence="2 3" key="1">
    <citation type="submission" date="2018-01" db="EMBL/GenBank/DDBJ databases">
        <authorList>
            <person name="Clerissi C."/>
        </authorList>
    </citation>
    <scope>NUCLEOTIDE SEQUENCE [LARGE SCALE GENOMIC DNA]</scope>
    <source>
        <strain evidence="2">Cupriavidus taiwanensis STM 6082</strain>
    </source>
</reference>
<feature type="region of interest" description="Disordered" evidence="1">
    <location>
        <begin position="74"/>
        <end position="97"/>
    </location>
</feature>
<dbReference type="Proteomes" id="UP000256710">
    <property type="component" value="Unassembled WGS sequence"/>
</dbReference>
<gene>
    <name evidence="2" type="ORF">CBM2605_B70170</name>
</gene>
<accession>A0ABY1VCI7</accession>
<evidence type="ECO:0008006" key="4">
    <source>
        <dbReference type="Google" id="ProtNLM"/>
    </source>
</evidence>
<keyword evidence="3" id="KW-1185">Reference proteome</keyword>
<name>A0ABY1VCI7_9BURK</name>
<organism evidence="2 3">
    <name type="scientific">Cupriavidus neocaledonicus</name>
    <dbReference type="NCBI Taxonomy" id="1040979"/>
    <lineage>
        <taxon>Bacteria</taxon>
        <taxon>Pseudomonadati</taxon>
        <taxon>Pseudomonadota</taxon>
        <taxon>Betaproteobacteria</taxon>
        <taxon>Burkholderiales</taxon>
        <taxon>Burkholderiaceae</taxon>
        <taxon>Cupriavidus</taxon>
    </lineage>
</organism>
<evidence type="ECO:0000313" key="3">
    <source>
        <dbReference type="Proteomes" id="UP000256710"/>
    </source>
</evidence>
<protein>
    <recommendedName>
        <fullName evidence="4">Transposase</fullName>
    </recommendedName>
</protein>
<sequence length="109" mass="12026">MHHGGWGVGMMVERAQSAEWPLLLAVSLERLRLRCAPALSRSLGFGAVRIAALAWRCRLFTRVESHNAFGSLSAKRPTRESAIEPAQQPQASPRYGRQQAAYTLIGIVQ</sequence>
<evidence type="ECO:0000313" key="2">
    <source>
        <dbReference type="EMBL" id="SOZ40175.1"/>
    </source>
</evidence>
<proteinExistence type="predicted"/>
<comment type="caution">
    <text evidence="2">The sequence shown here is derived from an EMBL/GenBank/DDBJ whole genome shotgun (WGS) entry which is preliminary data.</text>
</comment>
<evidence type="ECO:0000256" key="1">
    <source>
        <dbReference type="SAM" id="MobiDB-lite"/>
    </source>
</evidence>